<feature type="compositionally biased region" description="Low complexity" evidence="1">
    <location>
        <begin position="336"/>
        <end position="348"/>
    </location>
</feature>
<feature type="compositionally biased region" description="Basic and acidic residues" evidence="1">
    <location>
        <begin position="204"/>
        <end position="220"/>
    </location>
</feature>
<dbReference type="PANTHER" id="PTHR28013:SF4">
    <property type="entry name" value="MARVEL DOMAIN-CONTAINING PROTEIN"/>
    <property type="match status" value="1"/>
</dbReference>
<dbReference type="AlphaFoldDB" id="A0A0D2LKY4"/>
<keyword evidence="2" id="KW-0472">Membrane</keyword>
<sequence>MGFIRPATPGFIVTLVATILLAVVSFCVPYFKSVYFLKASISVSGNSGNITFGTLGYCLELSNGTTCSKPSVGYELDINSLVGNKLPVEIPQIAVKWLTYALVLHIVALGGAAISAVFGLLAHVREVSMACCSTFVSGFAAVVALFAFIFDLVLFFVAKSRINAVGSAQIGNAVWLTLAAWLLLFFSGCFYTIGRCCISSRPRAPQDGKGNKGWFNRDAEAGGPDKPYAEQMRLDAVKAEADRKARQNQNIEQGLPAFYESQPLTGHVDGDQVYVDNEHDSTSQTRIVGAMAPIAGQGHSGYVQGSPGGRAIDDYYAGPSQTSGSNIYPPSRREPSAYAPSTYSASATQSPVPQHSLPRQASYGASPYEYSNPAALAIPGQYPQDPYAPQGEYGHNVGGSLMTRTASHHSHNDPFGSSPSYGGAAQPNPYIHGTSPPPQQDRAYTLGGGYGASSVPPLQDYNAAGGYGYAHSQSPPPINTNVGYSEPPLRSPVGGPRPQPGAPASQEDAPPGYEPGVSGVTGNWGKR</sequence>
<feature type="region of interest" description="Disordered" evidence="1">
    <location>
        <begin position="203"/>
        <end position="227"/>
    </location>
</feature>
<dbReference type="OMA" id="PNVLVKW"/>
<reference evidence="4" key="1">
    <citation type="submission" date="2014-04" db="EMBL/GenBank/DDBJ databases">
        <title>Evolutionary Origins and Diversification of the Mycorrhizal Mutualists.</title>
        <authorList>
            <consortium name="DOE Joint Genome Institute"/>
            <consortium name="Mycorrhizal Genomics Consortium"/>
            <person name="Kohler A."/>
            <person name="Kuo A."/>
            <person name="Nagy L.G."/>
            <person name="Floudas D."/>
            <person name="Copeland A."/>
            <person name="Barry K.W."/>
            <person name="Cichocki N."/>
            <person name="Veneault-Fourrey C."/>
            <person name="LaButti K."/>
            <person name="Lindquist E.A."/>
            <person name="Lipzen A."/>
            <person name="Lundell T."/>
            <person name="Morin E."/>
            <person name="Murat C."/>
            <person name="Riley R."/>
            <person name="Ohm R."/>
            <person name="Sun H."/>
            <person name="Tunlid A."/>
            <person name="Henrissat B."/>
            <person name="Grigoriev I.V."/>
            <person name="Hibbett D.S."/>
            <person name="Martin F."/>
        </authorList>
    </citation>
    <scope>NUCLEOTIDE SEQUENCE [LARGE SCALE GENOMIC DNA]</scope>
    <source>
        <strain evidence="4">FD-334 SS-4</strain>
    </source>
</reference>
<dbReference type="GO" id="GO:0032153">
    <property type="term" value="C:cell division site"/>
    <property type="evidence" value="ECO:0007669"/>
    <property type="project" value="TreeGrafter"/>
</dbReference>
<dbReference type="InterPro" id="IPR009571">
    <property type="entry name" value="SUR7/Rim9-like_fungi"/>
</dbReference>
<dbReference type="OrthoDB" id="3365245at2759"/>
<dbReference type="PANTHER" id="PTHR28013">
    <property type="entry name" value="PROTEIN DCV1-RELATED"/>
    <property type="match status" value="1"/>
</dbReference>
<evidence type="ECO:0000256" key="2">
    <source>
        <dbReference type="SAM" id="Phobius"/>
    </source>
</evidence>
<evidence type="ECO:0000313" key="4">
    <source>
        <dbReference type="Proteomes" id="UP000054270"/>
    </source>
</evidence>
<dbReference type="InterPro" id="IPR051380">
    <property type="entry name" value="pH-response_reg_palI/RIM9"/>
</dbReference>
<feature type="transmembrane region" description="Helical" evidence="2">
    <location>
        <begin position="12"/>
        <end position="31"/>
    </location>
</feature>
<feature type="region of interest" description="Disordered" evidence="1">
    <location>
        <begin position="381"/>
        <end position="451"/>
    </location>
</feature>
<keyword evidence="4" id="KW-1185">Reference proteome</keyword>
<proteinExistence type="predicted"/>
<evidence type="ECO:0008006" key="5">
    <source>
        <dbReference type="Google" id="ProtNLM"/>
    </source>
</evidence>
<dbReference type="EMBL" id="KN817521">
    <property type="protein sequence ID" value="KJA28492.1"/>
    <property type="molecule type" value="Genomic_DNA"/>
</dbReference>
<dbReference type="Pfam" id="PF06687">
    <property type="entry name" value="SUR7"/>
    <property type="match status" value="1"/>
</dbReference>
<feature type="compositionally biased region" description="Polar residues" evidence="1">
    <location>
        <begin position="319"/>
        <end position="328"/>
    </location>
</feature>
<evidence type="ECO:0000256" key="1">
    <source>
        <dbReference type="SAM" id="MobiDB-lite"/>
    </source>
</evidence>
<feature type="compositionally biased region" description="Polar residues" evidence="1">
    <location>
        <begin position="349"/>
        <end position="359"/>
    </location>
</feature>
<dbReference type="Proteomes" id="UP000054270">
    <property type="component" value="Unassembled WGS sequence"/>
</dbReference>
<keyword evidence="2" id="KW-0812">Transmembrane</keyword>
<gene>
    <name evidence="3" type="ORF">HYPSUDRAFT_129470</name>
</gene>
<protein>
    <recommendedName>
        <fullName evidence="5">Pali-domain-containing protein</fullName>
    </recommendedName>
</protein>
<name>A0A0D2LKY4_HYPSF</name>
<feature type="region of interest" description="Disordered" evidence="1">
    <location>
        <begin position="466"/>
        <end position="527"/>
    </location>
</feature>
<keyword evidence="2" id="KW-1133">Transmembrane helix</keyword>
<feature type="transmembrane region" description="Helical" evidence="2">
    <location>
        <begin position="170"/>
        <end position="193"/>
    </location>
</feature>
<feature type="transmembrane region" description="Helical" evidence="2">
    <location>
        <begin position="134"/>
        <end position="158"/>
    </location>
</feature>
<feature type="transmembrane region" description="Helical" evidence="2">
    <location>
        <begin position="97"/>
        <end position="122"/>
    </location>
</feature>
<dbReference type="STRING" id="945553.A0A0D2LKY4"/>
<feature type="region of interest" description="Disordered" evidence="1">
    <location>
        <begin position="312"/>
        <end position="365"/>
    </location>
</feature>
<accession>A0A0D2LKY4</accession>
<dbReference type="GO" id="GO:0005886">
    <property type="term" value="C:plasma membrane"/>
    <property type="evidence" value="ECO:0007669"/>
    <property type="project" value="InterPro"/>
</dbReference>
<organism evidence="3 4">
    <name type="scientific">Hypholoma sublateritium (strain FD-334 SS-4)</name>
    <dbReference type="NCBI Taxonomy" id="945553"/>
    <lineage>
        <taxon>Eukaryota</taxon>
        <taxon>Fungi</taxon>
        <taxon>Dikarya</taxon>
        <taxon>Basidiomycota</taxon>
        <taxon>Agaricomycotina</taxon>
        <taxon>Agaricomycetes</taxon>
        <taxon>Agaricomycetidae</taxon>
        <taxon>Agaricales</taxon>
        <taxon>Agaricineae</taxon>
        <taxon>Strophariaceae</taxon>
        <taxon>Hypholoma</taxon>
    </lineage>
</organism>
<evidence type="ECO:0000313" key="3">
    <source>
        <dbReference type="EMBL" id="KJA28492.1"/>
    </source>
</evidence>
<dbReference type="GO" id="GO:0035838">
    <property type="term" value="C:growing cell tip"/>
    <property type="evidence" value="ECO:0007669"/>
    <property type="project" value="TreeGrafter"/>
</dbReference>